<dbReference type="EMBL" id="JANPWB010000012">
    <property type="protein sequence ID" value="KAJ1112248.1"/>
    <property type="molecule type" value="Genomic_DNA"/>
</dbReference>
<feature type="compositionally biased region" description="Basic residues" evidence="8">
    <location>
        <begin position="380"/>
        <end position="394"/>
    </location>
</feature>
<dbReference type="PANTHER" id="PTHR23232">
    <property type="entry name" value="KRAB DOMAIN C2H2 ZINC FINGER"/>
    <property type="match status" value="1"/>
</dbReference>
<evidence type="ECO:0000256" key="1">
    <source>
        <dbReference type="ARBA" id="ARBA00006991"/>
    </source>
</evidence>
<comment type="similarity">
    <text evidence="1">Belongs to the krueppel C2H2-type zinc-finger protein family.</text>
</comment>
<evidence type="ECO:0000256" key="8">
    <source>
        <dbReference type="SAM" id="MobiDB-lite"/>
    </source>
</evidence>
<keyword evidence="12" id="KW-1185">Reference proteome</keyword>
<dbReference type="Gene3D" id="3.30.160.60">
    <property type="entry name" value="Classic Zinc Finger"/>
    <property type="match status" value="1"/>
</dbReference>
<keyword evidence="4 7" id="KW-0863">Zinc-finger</keyword>
<dbReference type="SMART" id="SM00355">
    <property type="entry name" value="ZnF_C2H2"/>
    <property type="match status" value="1"/>
</dbReference>
<dbReference type="SUPFAM" id="SSF57667">
    <property type="entry name" value="beta-beta-alpha zinc fingers"/>
    <property type="match status" value="1"/>
</dbReference>
<dbReference type="Proteomes" id="UP001066276">
    <property type="component" value="Chromosome 8"/>
</dbReference>
<dbReference type="SMART" id="SM00349">
    <property type="entry name" value="KRAB"/>
    <property type="match status" value="1"/>
</dbReference>
<feature type="region of interest" description="Disordered" evidence="8">
    <location>
        <begin position="128"/>
        <end position="148"/>
    </location>
</feature>
<dbReference type="CDD" id="cd07765">
    <property type="entry name" value="KRAB_A-box"/>
    <property type="match status" value="1"/>
</dbReference>
<dbReference type="Gene3D" id="6.10.140.140">
    <property type="match status" value="1"/>
</dbReference>
<keyword evidence="3" id="KW-0677">Repeat</keyword>
<feature type="region of interest" description="Disordered" evidence="8">
    <location>
        <begin position="1"/>
        <end position="23"/>
    </location>
</feature>
<dbReference type="InterPro" id="IPR013087">
    <property type="entry name" value="Znf_C2H2_type"/>
</dbReference>
<dbReference type="FunFam" id="3.30.160.60:FF:000100">
    <property type="entry name" value="Zinc finger 45-like"/>
    <property type="match status" value="1"/>
</dbReference>
<feature type="region of interest" description="Disordered" evidence="8">
    <location>
        <begin position="380"/>
        <end position="408"/>
    </location>
</feature>
<feature type="domain" description="C2H2-type" evidence="9">
    <location>
        <begin position="351"/>
        <end position="373"/>
    </location>
</feature>
<reference evidence="11" key="1">
    <citation type="journal article" date="2022" name="bioRxiv">
        <title>Sequencing and chromosome-scale assembly of the giantPleurodeles waltlgenome.</title>
        <authorList>
            <person name="Brown T."/>
            <person name="Elewa A."/>
            <person name="Iarovenko S."/>
            <person name="Subramanian E."/>
            <person name="Araus A.J."/>
            <person name="Petzold A."/>
            <person name="Susuki M."/>
            <person name="Suzuki K.-i.T."/>
            <person name="Hayashi T."/>
            <person name="Toyoda A."/>
            <person name="Oliveira C."/>
            <person name="Osipova E."/>
            <person name="Leigh N.D."/>
            <person name="Simon A."/>
            <person name="Yun M.H."/>
        </authorList>
    </citation>
    <scope>NUCLEOTIDE SEQUENCE</scope>
    <source>
        <strain evidence="11">20211129_DDA</strain>
        <tissue evidence="11">Liver</tissue>
    </source>
</reference>
<dbReference type="InterPro" id="IPR036236">
    <property type="entry name" value="Znf_C2H2_sf"/>
</dbReference>
<dbReference type="PANTHER" id="PTHR23232:SF133">
    <property type="entry name" value="RIKEN CDNA 1700020N01 GENE"/>
    <property type="match status" value="1"/>
</dbReference>
<evidence type="ECO:0000256" key="4">
    <source>
        <dbReference type="ARBA" id="ARBA00022771"/>
    </source>
</evidence>
<evidence type="ECO:0000313" key="12">
    <source>
        <dbReference type="Proteomes" id="UP001066276"/>
    </source>
</evidence>
<dbReference type="PROSITE" id="PS00028">
    <property type="entry name" value="ZINC_FINGER_C2H2_1"/>
    <property type="match status" value="1"/>
</dbReference>
<evidence type="ECO:0000256" key="3">
    <source>
        <dbReference type="ARBA" id="ARBA00022737"/>
    </source>
</evidence>
<evidence type="ECO:0000256" key="5">
    <source>
        <dbReference type="ARBA" id="ARBA00022833"/>
    </source>
</evidence>
<proteinExistence type="inferred from homology"/>
<keyword evidence="6" id="KW-0539">Nucleus</keyword>
<dbReference type="SUPFAM" id="SSF109640">
    <property type="entry name" value="KRAB domain (Kruppel-associated box)"/>
    <property type="match status" value="1"/>
</dbReference>
<accession>A0AAV7NCY3</accession>
<evidence type="ECO:0000256" key="7">
    <source>
        <dbReference type="PROSITE-ProRule" id="PRU00042"/>
    </source>
</evidence>
<evidence type="ECO:0000256" key="6">
    <source>
        <dbReference type="ARBA" id="ARBA00023242"/>
    </source>
</evidence>
<dbReference type="GO" id="GO:0006355">
    <property type="term" value="P:regulation of DNA-templated transcription"/>
    <property type="evidence" value="ECO:0007669"/>
    <property type="project" value="InterPro"/>
</dbReference>
<sequence length="492" mass="54559">MRTQGSEQGLVAPEDLTSRTGKGTGHQALLTFQDVVACFSDEEWELLDKWQKDLYANVMKEIHQVFLSLGPVIANSVFSLRAKEKEGVCPLDDEDFDRRDSEGLSQSATVSKLDACTTSREVVPCLKDPLQTDGMGRPKRLCTERSENPDLLSTGRIESLDRLDTDRRRSHDLLGSDKKESPFPLEQVRRKTLDMLNTSQTDWCKEPELTIVMVSDGIKEEQEVYPLAEQNPGNVKNIHSPTEQELTIVMVSDSIKEEVELYPLAEQNPENVKNIHSPAEHDLTIVMVSDSIKEEEALYPLAEQNPRNVEQSKESSTSKKGPHASAEYKEVSPLKSTTELHQTLQTDKTLFNCAECQQSFPEKESLQLHMGIHRVICRKRSPYAPRKPHPRSSRFRGGPQRGGEGGALSSAHAVRVLGAPVAAQLTGELRTGRSRDPETGGAPGALGGSPVRVVSCVRHRSASALRRWLRRAGFALLTWDPETETPLALASG</sequence>
<evidence type="ECO:0000313" key="11">
    <source>
        <dbReference type="EMBL" id="KAJ1112248.1"/>
    </source>
</evidence>
<feature type="domain" description="KRAB" evidence="10">
    <location>
        <begin position="30"/>
        <end position="103"/>
    </location>
</feature>
<keyword evidence="5" id="KW-0862">Zinc</keyword>
<dbReference type="PROSITE" id="PS50805">
    <property type="entry name" value="KRAB"/>
    <property type="match status" value="1"/>
</dbReference>
<evidence type="ECO:0000256" key="2">
    <source>
        <dbReference type="ARBA" id="ARBA00022723"/>
    </source>
</evidence>
<dbReference type="PROSITE" id="PS50157">
    <property type="entry name" value="ZINC_FINGER_C2H2_2"/>
    <property type="match status" value="1"/>
</dbReference>
<dbReference type="AlphaFoldDB" id="A0AAV7NCY3"/>
<dbReference type="InterPro" id="IPR036051">
    <property type="entry name" value="KRAB_dom_sf"/>
</dbReference>
<dbReference type="InterPro" id="IPR001909">
    <property type="entry name" value="KRAB"/>
</dbReference>
<comment type="caution">
    <text evidence="11">The sequence shown here is derived from an EMBL/GenBank/DDBJ whole genome shotgun (WGS) entry which is preliminary data.</text>
</comment>
<organism evidence="11 12">
    <name type="scientific">Pleurodeles waltl</name>
    <name type="common">Iberian ribbed newt</name>
    <dbReference type="NCBI Taxonomy" id="8319"/>
    <lineage>
        <taxon>Eukaryota</taxon>
        <taxon>Metazoa</taxon>
        <taxon>Chordata</taxon>
        <taxon>Craniata</taxon>
        <taxon>Vertebrata</taxon>
        <taxon>Euteleostomi</taxon>
        <taxon>Amphibia</taxon>
        <taxon>Batrachia</taxon>
        <taxon>Caudata</taxon>
        <taxon>Salamandroidea</taxon>
        <taxon>Salamandridae</taxon>
        <taxon>Pleurodelinae</taxon>
        <taxon>Pleurodeles</taxon>
    </lineage>
</organism>
<gene>
    <name evidence="11" type="ORF">NDU88_000516</name>
</gene>
<protein>
    <submittedName>
        <fullName evidence="11">Uncharacterized protein</fullName>
    </submittedName>
</protein>
<dbReference type="InterPro" id="IPR050169">
    <property type="entry name" value="Krueppel_C2H2_ZnF"/>
</dbReference>
<name>A0AAV7NCY3_PLEWA</name>
<evidence type="ECO:0000259" key="9">
    <source>
        <dbReference type="PROSITE" id="PS50157"/>
    </source>
</evidence>
<dbReference type="GO" id="GO:0008270">
    <property type="term" value="F:zinc ion binding"/>
    <property type="evidence" value="ECO:0007669"/>
    <property type="project" value="UniProtKB-KW"/>
</dbReference>
<feature type="region of interest" description="Disordered" evidence="8">
    <location>
        <begin position="300"/>
        <end position="340"/>
    </location>
</feature>
<evidence type="ECO:0000259" key="10">
    <source>
        <dbReference type="PROSITE" id="PS50805"/>
    </source>
</evidence>
<keyword evidence="2" id="KW-0479">Metal-binding</keyword>
<dbReference type="Pfam" id="PF01352">
    <property type="entry name" value="KRAB"/>
    <property type="match status" value="1"/>
</dbReference>
<feature type="region of interest" description="Disordered" evidence="8">
    <location>
        <begin position="425"/>
        <end position="450"/>
    </location>
</feature>